<dbReference type="GO" id="GO:0016746">
    <property type="term" value="F:acyltransferase activity"/>
    <property type="evidence" value="ECO:0007669"/>
    <property type="project" value="InterPro"/>
</dbReference>
<proteinExistence type="predicted"/>
<protein>
    <submittedName>
        <fullName evidence="1">Uncharacterized protein</fullName>
    </submittedName>
</protein>
<sequence length="334" mass="34904">MRVDAALSIAAASAWLPPERYHLEEARAAGVVTETQARRAAGPVAACAGTTPVDEMAVSAARDALKLGDATADDVTLFHYAWSYDQGEHLWSPAHQIARAIGITARASVGFCEMSNAGATALHAAACSMMLEPHLDRALVTTSDNFSALPYDRWTNSMVNILSDGATAALLTRDSGPLPIMALASGGDSLIGGGLVPHRHPFQAARHGHEVSREDWHGAARAITALREAVVSTVTAALDDAGLSPGDPRISAVLTPRMSAALASTALPRLLPSPLYQRHIMLGQDTGHIGTGDLLANLAWLLERPDPAPDSYTVLVSFGFGGNVTCLVVANTPG</sequence>
<organism evidence="1 2">
    <name type="scientific">Halostreptopolyspora alba</name>
    <dbReference type="NCBI Taxonomy" id="2487137"/>
    <lineage>
        <taxon>Bacteria</taxon>
        <taxon>Bacillati</taxon>
        <taxon>Actinomycetota</taxon>
        <taxon>Actinomycetes</taxon>
        <taxon>Streptosporangiales</taxon>
        <taxon>Nocardiopsidaceae</taxon>
        <taxon>Halostreptopolyspora</taxon>
    </lineage>
</organism>
<evidence type="ECO:0000313" key="1">
    <source>
        <dbReference type="EMBL" id="RNL86974.1"/>
    </source>
</evidence>
<comment type="caution">
    <text evidence="1">The sequence shown here is derived from an EMBL/GenBank/DDBJ whole genome shotgun (WGS) entry which is preliminary data.</text>
</comment>
<reference evidence="1 2" key="1">
    <citation type="submission" date="2018-11" db="EMBL/GenBank/DDBJ databases">
        <title>The genome draft of YIM 96095.</title>
        <authorList>
            <person name="Tang S.-K."/>
            <person name="Chunyu W.-X."/>
            <person name="Feng Y.-Z."/>
        </authorList>
    </citation>
    <scope>NUCLEOTIDE SEQUENCE [LARGE SCALE GENOMIC DNA]</scope>
    <source>
        <strain evidence="1 2">YIM 96095</strain>
    </source>
</reference>
<keyword evidence="2" id="KW-1185">Reference proteome</keyword>
<accession>A0A3N0EGS2</accession>
<name>A0A3N0EGS2_9ACTN</name>
<dbReference type="OrthoDB" id="7055207at2"/>
<dbReference type="AlphaFoldDB" id="A0A3N0EGS2"/>
<dbReference type="EMBL" id="RJMB01000002">
    <property type="protein sequence ID" value="RNL86974.1"/>
    <property type="molecule type" value="Genomic_DNA"/>
</dbReference>
<gene>
    <name evidence="1" type="ORF">EFW17_03700</name>
</gene>
<evidence type="ECO:0000313" key="2">
    <source>
        <dbReference type="Proteomes" id="UP000269198"/>
    </source>
</evidence>
<dbReference type="Proteomes" id="UP000269198">
    <property type="component" value="Unassembled WGS sequence"/>
</dbReference>
<dbReference type="SUPFAM" id="SSF53901">
    <property type="entry name" value="Thiolase-like"/>
    <property type="match status" value="1"/>
</dbReference>
<dbReference type="RefSeq" id="WP_123199802.1">
    <property type="nucleotide sequence ID" value="NZ_RJMB01000002.1"/>
</dbReference>
<dbReference type="InterPro" id="IPR016039">
    <property type="entry name" value="Thiolase-like"/>
</dbReference>
<dbReference type="Gene3D" id="3.40.47.10">
    <property type="match status" value="2"/>
</dbReference>